<dbReference type="GO" id="GO:1901858">
    <property type="term" value="P:regulation of mitochondrial DNA metabolic process"/>
    <property type="evidence" value="ECO:0007669"/>
    <property type="project" value="TreeGrafter"/>
</dbReference>
<feature type="transmembrane region" description="Helical" evidence="7">
    <location>
        <begin position="127"/>
        <end position="149"/>
    </location>
</feature>
<dbReference type="AlphaFoldDB" id="A0A7E4V7K5"/>
<comment type="subcellular location">
    <subcellularLocation>
        <location evidence="1">Membrane</location>
        <topology evidence="1">Multi-pass membrane protein</topology>
    </subcellularLocation>
</comment>
<evidence type="ECO:0000256" key="1">
    <source>
        <dbReference type="ARBA" id="ARBA00004141"/>
    </source>
</evidence>
<dbReference type="InterPro" id="IPR007248">
    <property type="entry name" value="Mpv17_PMP22"/>
</dbReference>
<feature type="transmembrane region" description="Helical" evidence="7">
    <location>
        <begin position="86"/>
        <end position="107"/>
    </location>
</feature>
<evidence type="ECO:0000256" key="3">
    <source>
        <dbReference type="ARBA" id="ARBA00022692"/>
    </source>
</evidence>
<dbReference type="GO" id="GO:0016020">
    <property type="term" value="C:membrane"/>
    <property type="evidence" value="ECO:0007669"/>
    <property type="project" value="UniProtKB-SubCell"/>
</dbReference>
<reference evidence="9" key="2">
    <citation type="submission" date="2020-10" db="UniProtKB">
        <authorList>
            <consortium name="WormBaseParasite"/>
        </authorList>
    </citation>
    <scope>IDENTIFICATION</scope>
</reference>
<dbReference type="PANTHER" id="PTHR11266">
    <property type="entry name" value="PEROXISOMAL MEMBRANE PROTEIN 2, PXMP2 MPV17"/>
    <property type="match status" value="1"/>
</dbReference>
<protein>
    <recommendedName>
        <fullName evidence="6">Mitochondrial inner membrane protein Mpv17</fullName>
    </recommendedName>
</protein>
<comment type="similarity">
    <text evidence="2 7">Belongs to the peroxisomal membrane protein PXMP2/4 family.</text>
</comment>
<evidence type="ECO:0000256" key="2">
    <source>
        <dbReference type="ARBA" id="ARBA00006824"/>
    </source>
</evidence>
<dbReference type="PANTHER" id="PTHR11266:SF17">
    <property type="entry name" value="PROTEIN MPV17"/>
    <property type="match status" value="1"/>
</dbReference>
<proteinExistence type="inferred from homology"/>
<name>A0A7E4V7K5_PANRE</name>
<feature type="transmembrane region" description="Helical" evidence="7">
    <location>
        <begin position="156"/>
        <end position="174"/>
    </location>
</feature>
<feature type="transmembrane region" description="Helical" evidence="7">
    <location>
        <begin position="56"/>
        <end position="74"/>
    </location>
</feature>
<evidence type="ECO:0000313" key="9">
    <source>
        <dbReference type="WBParaSite" id="Pan_g17553.t1"/>
    </source>
</evidence>
<keyword evidence="3 7" id="KW-0812">Transmembrane</keyword>
<keyword evidence="8" id="KW-1185">Reference proteome</keyword>
<evidence type="ECO:0000256" key="6">
    <source>
        <dbReference type="ARBA" id="ARBA00049743"/>
    </source>
</evidence>
<accession>A0A7E4V7K5</accession>
<dbReference type="WBParaSite" id="Pan_g17553.t1">
    <property type="protein sequence ID" value="Pan_g17553.t1"/>
    <property type="gene ID" value="Pan_g17553"/>
</dbReference>
<sequence length="189" mass="22096">MALRALRWFAQCMHRRPLVTQCASSGILIAGGDIICQFGLEKCTWETYNGQRSARFFISAFFWEAPILSRWMIFLERIKGSSRFVILKRMVVDQLVFTPIFAASTIFNLRLLEGNTPFEAFTKLKTVYVDIMTTFYKVWPAILMFTYTYVPLNYRVVFIQVTALFWNIYFSYALHHKPATVPEPETKNN</sequence>
<evidence type="ECO:0000313" key="8">
    <source>
        <dbReference type="Proteomes" id="UP000492821"/>
    </source>
</evidence>
<dbReference type="Proteomes" id="UP000492821">
    <property type="component" value="Unassembled WGS sequence"/>
</dbReference>
<dbReference type="GO" id="GO:0005739">
    <property type="term" value="C:mitochondrion"/>
    <property type="evidence" value="ECO:0007669"/>
    <property type="project" value="TreeGrafter"/>
</dbReference>
<organism evidence="8 9">
    <name type="scientific">Panagrellus redivivus</name>
    <name type="common">Microworm</name>
    <dbReference type="NCBI Taxonomy" id="6233"/>
    <lineage>
        <taxon>Eukaryota</taxon>
        <taxon>Metazoa</taxon>
        <taxon>Ecdysozoa</taxon>
        <taxon>Nematoda</taxon>
        <taxon>Chromadorea</taxon>
        <taxon>Rhabditida</taxon>
        <taxon>Tylenchina</taxon>
        <taxon>Panagrolaimomorpha</taxon>
        <taxon>Panagrolaimoidea</taxon>
        <taxon>Panagrolaimidae</taxon>
        <taxon>Panagrellus</taxon>
    </lineage>
</organism>
<evidence type="ECO:0000256" key="4">
    <source>
        <dbReference type="ARBA" id="ARBA00022989"/>
    </source>
</evidence>
<evidence type="ECO:0000256" key="5">
    <source>
        <dbReference type="ARBA" id="ARBA00023136"/>
    </source>
</evidence>
<keyword evidence="5 7" id="KW-0472">Membrane</keyword>
<keyword evidence="4 7" id="KW-1133">Transmembrane helix</keyword>
<dbReference type="GO" id="GO:0015267">
    <property type="term" value="F:channel activity"/>
    <property type="evidence" value="ECO:0007669"/>
    <property type="project" value="TreeGrafter"/>
</dbReference>
<reference evidence="8" key="1">
    <citation type="journal article" date="2013" name="Genetics">
        <title>The draft genome and transcriptome of Panagrellus redivivus are shaped by the harsh demands of a free-living lifestyle.</title>
        <authorList>
            <person name="Srinivasan J."/>
            <person name="Dillman A.R."/>
            <person name="Macchietto M.G."/>
            <person name="Heikkinen L."/>
            <person name="Lakso M."/>
            <person name="Fracchia K.M."/>
            <person name="Antoshechkin I."/>
            <person name="Mortazavi A."/>
            <person name="Wong G."/>
            <person name="Sternberg P.W."/>
        </authorList>
    </citation>
    <scope>NUCLEOTIDE SEQUENCE [LARGE SCALE GENOMIC DNA]</scope>
    <source>
        <strain evidence="8">MT8872</strain>
    </source>
</reference>
<evidence type="ECO:0000256" key="7">
    <source>
        <dbReference type="RuleBase" id="RU363053"/>
    </source>
</evidence>
<dbReference type="Pfam" id="PF04117">
    <property type="entry name" value="Mpv17_PMP22"/>
    <property type="match status" value="1"/>
</dbReference>